<dbReference type="AlphaFoldDB" id="A0A380H1U8"/>
<keyword evidence="2" id="KW-1185">Reference proteome</keyword>
<sequence length="109" mass="12669">MFILVNTGWTDGKYGVGRRISLHYTRQMINQAISGKLKDIEYKKDSTFDLSIPIEIEDVPKTILDPVNAWSDEDKYREQAQNLINRFEENFKKFGSEVEHIAKKGAFNK</sequence>
<dbReference type="GO" id="GO:0005524">
    <property type="term" value="F:ATP binding"/>
    <property type="evidence" value="ECO:0007669"/>
    <property type="project" value="InterPro"/>
</dbReference>
<accession>A0A380H1U8</accession>
<dbReference type="PANTHER" id="PTHR30031">
    <property type="entry name" value="PHOSPHOENOLPYRUVATE CARBOXYKINASE ATP"/>
    <property type="match status" value="1"/>
</dbReference>
<evidence type="ECO:0000313" key="2">
    <source>
        <dbReference type="Proteomes" id="UP000255425"/>
    </source>
</evidence>
<dbReference type="PANTHER" id="PTHR30031:SF0">
    <property type="entry name" value="PHOSPHOENOLPYRUVATE CARBOXYKINASE (ATP)"/>
    <property type="match status" value="1"/>
</dbReference>
<organism evidence="1 2">
    <name type="scientific">Staphylococcus saccharolyticus</name>
    <dbReference type="NCBI Taxonomy" id="33028"/>
    <lineage>
        <taxon>Bacteria</taxon>
        <taxon>Bacillati</taxon>
        <taxon>Bacillota</taxon>
        <taxon>Bacilli</taxon>
        <taxon>Bacillales</taxon>
        <taxon>Staphylococcaceae</taxon>
        <taxon>Staphylococcus</taxon>
    </lineage>
</organism>
<dbReference type="GO" id="GO:0004612">
    <property type="term" value="F:phosphoenolpyruvate carboxykinase (ATP) activity"/>
    <property type="evidence" value="ECO:0007669"/>
    <property type="project" value="UniProtKB-EC"/>
</dbReference>
<name>A0A380H1U8_9STAP</name>
<reference evidence="1 2" key="1">
    <citation type="submission" date="2018-06" db="EMBL/GenBank/DDBJ databases">
        <authorList>
            <consortium name="Pathogen Informatics"/>
            <person name="Doyle S."/>
        </authorList>
    </citation>
    <scope>NUCLEOTIDE SEQUENCE [LARGE SCALE GENOMIC DNA]</scope>
    <source>
        <strain evidence="1 2">NCTC11807</strain>
    </source>
</reference>
<dbReference type="EC" id="4.1.1.49" evidence="1"/>
<evidence type="ECO:0000313" key="1">
    <source>
        <dbReference type="EMBL" id="SUM70515.1"/>
    </source>
</evidence>
<keyword evidence="1" id="KW-0670">Pyruvate</keyword>
<protein>
    <submittedName>
        <fullName evidence="1">Phosphoenolpyruvate carboxykinase</fullName>
        <ecNumber evidence="1">4.1.1.49</ecNumber>
    </submittedName>
</protein>
<dbReference type="RefSeq" id="WP_425262406.1">
    <property type="nucleotide sequence ID" value="NZ_UHDZ01000001.1"/>
</dbReference>
<dbReference type="InterPro" id="IPR001272">
    <property type="entry name" value="PEP_carboxykinase_ATP"/>
</dbReference>
<gene>
    <name evidence="1" type="primary">pckA_1</name>
    <name evidence="1" type="ORF">NCTC11807_01230</name>
</gene>
<dbReference type="Pfam" id="PF01293">
    <property type="entry name" value="PEPCK_ATP"/>
    <property type="match status" value="1"/>
</dbReference>
<keyword evidence="1" id="KW-0456">Lyase</keyword>
<dbReference type="GO" id="GO:0005829">
    <property type="term" value="C:cytosol"/>
    <property type="evidence" value="ECO:0007669"/>
    <property type="project" value="TreeGrafter"/>
</dbReference>
<dbReference type="EMBL" id="UHDZ01000001">
    <property type="protein sequence ID" value="SUM70515.1"/>
    <property type="molecule type" value="Genomic_DNA"/>
</dbReference>
<keyword evidence="1" id="KW-0418">Kinase</keyword>
<dbReference type="SUPFAM" id="SSF53795">
    <property type="entry name" value="PEP carboxykinase-like"/>
    <property type="match status" value="1"/>
</dbReference>
<dbReference type="InterPro" id="IPR013035">
    <property type="entry name" value="PEP_carboxykinase_C"/>
</dbReference>
<dbReference type="Gene3D" id="3.90.228.20">
    <property type="match status" value="1"/>
</dbReference>
<dbReference type="GO" id="GO:0006094">
    <property type="term" value="P:gluconeogenesis"/>
    <property type="evidence" value="ECO:0007669"/>
    <property type="project" value="InterPro"/>
</dbReference>
<keyword evidence="1" id="KW-0808">Transferase</keyword>
<proteinExistence type="predicted"/>
<dbReference type="GO" id="GO:0016301">
    <property type="term" value="F:kinase activity"/>
    <property type="evidence" value="ECO:0007669"/>
    <property type="project" value="UniProtKB-KW"/>
</dbReference>
<dbReference type="Proteomes" id="UP000255425">
    <property type="component" value="Unassembled WGS sequence"/>
</dbReference>